<dbReference type="RefSeq" id="WP_089358031.1">
    <property type="nucleotide sequence ID" value="NZ_FZPD01000005.1"/>
</dbReference>
<keyword evidence="3" id="KW-1185">Reference proteome</keyword>
<dbReference type="InterPro" id="IPR000073">
    <property type="entry name" value="AB_hydrolase_1"/>
</dbReference>
<dbReference type="InterPro" id="IPR050266">
    <property type="entry name" value="AB_hydrolase_sf"/>
</dbReference>
<gene>
    <name evidence="2" type="ORF">SAMN05421640_3371</name>
</gene>
<sequence length="239" mass="26902">MRLVCLHGNSSSPAVFNDLRDVFEDVHTITFPGHGGDFSSNPESDYSLDELRAFAIRHIPQDEPFLLIGNSLGGHIAIEVTPQLKNCVGLVFFASPPLKRPLNIEEAFMPTDILGIFLEADYTQEVIENAMKEIAVNEKVWPLLLSDFKNTDPKFREILGKSILNGELMDEIKILEKLSVPAYVIHGKQDPTPNIDYIKKLKGINKIFQIDQCGHYASIEAPKKFNDIIKQIIQEVEND</sequence>
<dbReference type="Pfam" id="PF12697">
    <property type="entry name" value="Abhydrolase_6"/>
    <property type="match status" value="1"/>
</dbReference>
<evidence type="ECO:0000313" key="3">
    <source>
        <dbReference type="Proteomes" id="UP000198393"/>
    </source>
</evidence>
<reference evidence="2 3" key="1">
    <citation type="submission" date="2017-06" db="EMBL/GenBank/DDBJ databases">
        <authorList>
            <person name="Kim H.J."/>
            <person name="Triplett B.A."/>
        </authorList>
    </citation>
    <scope>NUCLEOTIDE SEQUENCE [LARGE SCALE GENOMIC DNA]</scope>
    <source>
        <strain evidence="2 3">DSM 19307</strain>
    </source>
</reference>
<feature type="domain" description="AB hydrolase-1" evidence="1">
    <location>
        <begin position="3"/>
        <end position="227"/>
    </location>
</feature>
<dbReference type="Proteomes" id="UP000198393">
    <property type="component" value="Unassembled WGS sequence"/>
</dbReference>
<proteinExistence type="predicted"/>
<evidence type="ECO:0000259" key="1">
    <source>
        <dbReference type="Pfam" id="PF12697"/>
    </source>
</evidence>
<dbReference type="OrthoDB" id="9780932at2"/>
<dbReference type="AlphaFoldDB" id="A0A239LLG3"/>
<protein>
    <submittedName>
        <fullName evidence="2">Pimeloyl-ACP methyl ester carboxylesterase</fullName>
    </submittedName>
</protein>
<dbReference type="GO" id="GO:0016020">
    <property type="term" value="C:membrane"/>
    <property type="evidence" value="ECO:0007669"/>
    <property type="project" value="TreeGrafter"/>
</dbReference>
<dbReference type="SUPFAM" id="SSF53474">
    <property type="entry name" value="alpha/beta-Hydrolases"/>
    <property type="match status" value="1"/>
</dbReference>
<organism evidence="2 3">
    <name type="scientific">Ekhidna lutea</name>
    <dbReference type="NCBI Taxonomy" id="447679"/>
    <lineage>
        <taxon>Bacteria</taxon>
        <taxon>Pseudomonadati</taxon>
        <taxon>Bacteroidota</taxon>
        <taxon>Cytophagia</taxon>
        <taxon>Cytophagales</taxon>
        <taxon>Reichenbachiellaceae</taxon>
        <taxon>Ekhidna</taxon>
    </lineage>
</organism>
<dbReference type="EMBL" id="FZPD01000005">
    <property type="protein sequence ID" value="SNT31416.1"/>
    <property type="molecule type" value="Genomic_DNA"/>
</dbReference>
<dbReference type="Gene3D" id="3.40.50.1820">
    <property type="entry name" value="alpha/beta hydrolase"/>
    <property type="match status" value="1"/>
</dbReference>
<dbReference type="PANTHER" id="PTHR43798:SF33">
    <property type="entry name" value="HYDROLASE, PUTATIVE (AFU_ORTHOLOGUE AFUA_2G14860)-RELATED"/>
    <property type="match status" value="1"/>
</dbReference>
<name>A0A239LLG3_EKHLU</name>
<dbReference type="PANTHER" id="PTHR43798">
    <property type="entry name" value="MONOACYLGLYCEROL LIPASE"/>
    <property type="match status" value="1"/>
</dbReference>
<dbReference type="InterPro" id="IPR029058">
    <property type="entry name" value="AB_hydrolase_fold"/>
</dbReference>
<accession>A0A239LLG3</accession>
<evidence type="ECO:0000313" key="2">
    <source>
        <dbReference type="EMBL" id="SNT31416.1"/>
    </source>
</evidence>